<dbReference type="Gene3D" id="3.90.1300.10">
    <property type="entry name" value="Amidase signature (AS) domain"/>
    <property type="match status" value="1"/>
</dbReference>
<feature type="domain" description="Amidase" evidence="3">
    <location>
        <begin position="31"/>
        <end position="412"/>
    </location>
</feature>
<sequence length="426" mass="43420">MLDRHPIAAASLRDIVAAVSSGRSTPEREIAAAKERVAAADGEIGAFLRLAPEASLAAASAASGPLAGVTIGVKDIYDTRDMATEHGSPVYRGYRPVADAALVSMARLAGAAILGKTTTTEFASLDPTPTRNPRNLSHTPGGSSSGSAAAVAAGMVPLAFGSQTGGSVIRPASFCGVAGYKPSFRLLPTVGMKTFSYTLDTAGLFAATAGDLAVAAKAITGRDLAAPVPADAAGLTVGLYRSSVDFEVRPEMLAAVEEAARLMEGAGARIVELEEPAALAEARASHGIVQGFEAVMALSDEYRNHHDEIGPMVAAILDDAARLEPAAYDAARRAARVGRKAASALFESVDVILAPSALGAAPVTLASTGDAMMNKLWTLTGNPVVNVPGFAGEEGLPLGVSVIARFGRDARALAIAALLQNLVTPQ</sequence>
<dbReference type="RefSeq" id="WP_134764318.1">
    <property type="nucleotide sequence ID" value="NZ_SOZD01000015.1"/>
</dbReference>
<evidence type="ECO:0000259" key="3">
    <source>
        <dbReference type="Pfam" id="PF01425"/>
    </source>
</evidence>
<feature type="region of interest" description="Disordered" evidence="2">
    <location>
        <begin position="122"/>
        <end position="145"/>
    </location>
</feature>
<dbReference type="InterPro" id="IPR023631">
    <property type="entry name" value="Amidase_dom"/>
</dbReference>
<keyword evidence="5" id="KW-1185">Reference proteome</keyword>
<protein>
    <submittedName>
        <fullName evidence="4">Amidase</fullName>
    </submittedName>
</protein>
<evidence type="ECO:0000256" key="1">
    <source>
        <dbReference type="ARBA" id="ARBA00009199"/>
    </source>
</evidence>
<evidence type="ECO:0000313" key="5">
    <source>
        <dbReference type="Proteomes" id="UP000298179"/>
    </source>
</evidence>
<proteinExistence type="inferred from homology"/>
<dbReference type="InterPro" id="IPR000120">
    <property type="entry name" value="Amidase"/>
</dbReference>
<dbReference type="AlphaFoldDB" id="A0A4Y8R905"/>
<name>A0A4Y8R905_9HYPH</name>
<organism evidence="4 5">
    <name type="scientific">Jiella endophytica</name>
    <dbReference type="NCBI Taxonomy" id="2558362"/>
    <lineage>
        <taxon>Bacteria</taxon>
        <taxon>Pseudomonadati</taxon>
        <taxon>Pseudomonadota</taxon>
        <taxon>Alphaproteobacteria</taxon>
        <taxon>Hyphomicrobiales</taxon>
        <taxon>Aurantimonadaceae</taxon>
        <taxon>Jiella</taxon>
    </lineage>
</organism>
<accession>A0A4Y8R905</accession>
<dbReference type="InterPro" id="IPR036928">
    <property type="entry name" value="AS_sf"/>
</dbReference>
<comment type="caution">
    <text evidence="4">The sequence shown here is derived from an EMBL/GenBank/DDBJ whole genome shotgun (WGS) entry which is preliminary data.</text>
</comment>
<dbReference type="Pfam" id="PF01425">
    <property type="entry name" value="Amidase"/>
    <property type="match status" value="1"/>
</dbReference>
<evidence type="ECO:0000313" key="4">
    <source>
        <dbReference type="EMBL" id="TFF17705.1"/>
    </source>
</evidence>
<dbReference type="OrthoDB" id="9814821at2"/>
<feature type="compositionally biased region" description="Polar residues" evidence="2">
    <location>
        <begin position="122"/>
        <end position="140"/>
    </location>
</feature>
<dbReference type="PANTHER" id="PTHR11895">
    <property type="entry name" value="TRANSAMIDASE"/>
    <property type="match status" value="1"/>
</dbReference>
<comment type="similarity">
    <text evidence="1">Belongs to the amidase family.</text>
</comment>
<gene>
    <name evidence="4" type="ORF">E3C22_23445</name>
</gene>
<dbReference type="EMBL" id="SOZD01000015">
    <property type="protein sequence ID" value="TFF17705.1"/>
    <property type="molecule type" value="Genomic_DNA"/>
</dbReference>
<dbReference type="GO" id="GO:0003824">
    <property type="term" value="F:catalytic activity"/>
    <property type="evidence" value="ECO:0007669"/>
    <property type="project" value="InterPro"/>
</dbReference>
<dbReference type="PANTHER" id="PTHR11895:SF151">
    <property type="entry name" value="GLUTAMYL-TRNA(GLN) AMIDOTRANSFERASE SUBUNIT A"/>
    <property type="match status" value="1"/>
</dbReference>
<dbReference type="Proteomes" id="UP000298179">
    <property type="component" value="Unassembled WGS sequence"/>
</dbReference>
<dbReference type="SUPFAM" id="SSF75304">
    <property type="entry name" value="Amidase signature (AS) enzymes"/>
    <property type="match status" value="1"/>
</dbReference>
<reference evidence="4 5" key="1">
    <citation type="submission" date="2019-03" db="EMBL/GenBank/DDBJ databases">
        <title>Jiella endophytica sp. nov., a novel endophytic bacterium isolated from root of Ficus microcarpa Linn. f.</title>
        <authorList>
            <person name="Tuo L."/>
        </authorList>
    </citation>
    <scope>NUCLEOTIDE SEQUENCE [LARGE SCALE GENOMIC DNA]</scope>
    <source>
        <strain evidence="4 5">CBS5Q-3</strain>
    </source>
</reference>
<evidence type="ECO:0000256" key="2">
    <source>
        <dbReference type="SAM" id="MobiDB-lite"/>
    </source>
</evidence>